<keyword evidence="3" id="KW-0238">DNA-binding</keyword>
<evidence type="ECO:0000313" key="9">
    <source>
        <dbReference type="EMBL" id="KAJ2781742.1"/>
    </source>
</evidence>
<comment type="function">
    <text evidence="6">Recruits TFIIH to the initiation complex and stimulates the RNA polymerase II C-terminal domain kinase and DNA-dependent ATPase activities of TFIIH. Both TFIIH and TFIIE are required for promoter clearance by RNA polymerase.</text>
</comment>
<feature type="region of interest" description="Disordered" evidence="7">
    <location>
        <begin position="199"/>
        <end position="250"/>
    </location>
</feature>
<feature type="compositionally biased region" description="Polar residues" evidence="7">
    <location>
        <begin position="1"/>
        <end position="10"/>
    </location>
</feature>
<dbReference type="GO" id="GO:0001097">
    <property type="term" value="F:TFIIH-class transcription factor complex binding"/>
    <property type="evidence" value="ECO:0007669"/>
    <property type="project" value="TreeGrafter"/>
</dbReference>
<feature type="region of interest" description="Disordered" evidence="7">
    <location>
        <begin position="1"/>
        <end position="33"/>
    </location>
</feature>
<dbReference type="AlphaFoldDB" id="A0A9W8H908"/>
<dbReference type="InterPro" id="IPR040501">
    <property type="entry name" value="TFA2_Winged_2"/>
</dbReference>
<organism evidence="9 10">
    <name type="scientific">Coemansia javaensis</name>
    <dbReference type="NCBI Taxonomy" id="2761396"/>
    <lineage>
        <taxon>Eukaryota</taxon>
        <taxon>Fungi</taxon>
        <taxon>Fungi incertae sedis</taxon>
        <taxon>Zoopagomycota</taxon>
        <taxon>Kickxellomycotina</taxon>
        <taxon>Kickxellomycetes</taxon>
        <taxon>Kickxellales</taxon>
        <taxon>Kickxellaceae</taxon>
        <taxon>Coemansia</taxon>
    </lineage>
</organism>
<dbReference type="OrthoDB" id="3907302at2759"/>
<evidence type="ECO:0000256" key="5">
    <source>
        <dbReference type="ARBA" id="ARBA00023242"/>
    </source>
</evidence>
<dbReference type="PROSITE" id="PS51351">
    <property type="entry name" value="TFIIE_BETA_C"/>
    <property type="match status" value="1"/>
</dbReference>
<dbReference type="GO" id="GO:0006367">
    <property type="term" value="P:transcription initiation at RNA polymerase II promoter"/>
    <property type="evidence" value="ECO:0007669"/>
    <property type="project" value="InterPro"/>
</dbReference>
<keyword evidence="2" id="KW-0805">Transcription regulation</keyword>
<gene>
    <name evidence="9" type="primary">tfa2</name>
    <name evidence="9" type="ORF">H4R18_002701</name>
</gene>
<name>A0A9W8H908_9FUNG</name>
<dbReference type="Pfam" id="PF18121">
    <property type="entry name" value="TFA2_Winged_2"/>
    <property type="match status" value="1"/>
</dbReference>
<evidence type="ECO:0000256" key="4">
    <source>
        <dbReference type="ARBA" id="ARBA00023163"/>
    </source>
</evidence>
<accession>A0A9W8H908</accession>
<dbReference type="GO" id="GO:0005673">
    <property type="term" value="C:transcription factor TFIIE complex"/>
    <property type="evidence" value="ECO:0007669"/>
    <property type="project" value="InterPro"/>
</dbReference>
<proteinExistence type="predicted"/>
<evidence type="ECO:0000313" key="10">
    <source>
        <dbReference type="Proteomes" id="UP001140217"/>
    </source>
</evidence>
<protein>
    <submittedName>
        <fullName evidence="9">Transcription factor TFIIE beta subunit, TFIIEB, Tfa2</fullName>
    </submittedName>
</protein>
<keyword evidence="10" id="KW-1185">Reference proteome</keyword>
<comment type="subcellular location">
    <subcellularLocation>
        <location evidence="1">Nucleus</location>
    </subcellularLocation>
</comment>
<reference evidence="9" key="1">
    <citation type="submission" date="2022-07" db="EMBL/GenBank/DDBJ databases">
        <title>Phylogenomic reconstructions and comparative analyses of Kickxellomycotina fungi.</title>
        <authorList>
            <person name="Reynolds N.K."/>
            <person name="Stajich J.E."/>
            <person name="Barry K."/>
            <person name="Grigoriev I.V."/>
            <person name="Crous P."/>
            <person name="Smith M.E."/>
        </authorList>
    </citation>
    <scope>NUCLEOTIDE SEQUENCE</scope>
    <source>
        <strain evidence="9">NBRC 105414</strain>
    </source>
</reference>
<comment type="caution">
    <text evidence="9">The sequence shown here is derived from an EMBL/GenBank/DDBJ whole genome shotgun (WGS) entry which is preliminary data.</text>
</comment>
<evidence type="ECO:0000256" key="2">
    <source>
        <dbReference type="ARBA" id="ARBA00023015"/>
    </source>
</evidence>
<dbReference type="Proteomes" id="UP001140217">
    <property type="component" value="Unassembled WGS sequence"/>
</dbReference>
<dbReference type="PANTHER" id="PTHR12716">
    <property type="entry name" value="TRANSCRIPTION INITIATION FACTOR IIE, BETA SUBUNIT"/>
    <property type="match status" value="1"/>
</dbReference>
<evidence type="ECO:0000256" key="6">
    <source>
        <dbReference type="ARBA" id="ARBA00025581"/>
    </source>
</evidence>
<evidence type="ECO:0000256" key="1">
    <source>
        <dbReference type="ARBA" id="ARBA00004123"/>
    </source>
</evidence>
<dbReference type="InterPro" id="IPR003166">
    <property type="entry name" value="TFIIE_bsu_DNA-bd"/>
</dbReference>
<dbReference type="PANTHER" id="PTHR12716:SF8">
    <property type="entry name" value="TRANSCRIPTION INITIATION FACTOR IIE SUBUNIT BETA"/>
    <property type="match status" value="1"/>
</dbReference>
<dbReference type="InterPro" id="IPR016656">
    <property type="entry name" value="TFIIE-bsu"/>
</dbReference>
<evidence type="ECO:0000256" key="3">
    <source>
        <dbReference type="ARBA" id="ARBA00023125"/>
    </source>
</evidence>
<evidence type="ECO:0000259" key="8">
    <source>
        <dbReference type="PROSITE" id="PS51351"/>
    </source>
</evidence>
<keyword evidence="5" id="KW-0539">Nucleus</keyword>
<dbReference type="GO" id="GO:0003677">
    <property type="term" value="F:DNA binding"/>
    <property type="evidence" value="ECO:0007669"/>
    <property type="project" value="UniProtKB-KW"/>
</dbReference>
<feature type="compositionally biased region" description="Basic and acidic residues" evidence="7">
    <location>
        <begin position="241"/>
        <end position="250"/>
    </location>
</feature>
<feature type="compositionally biased region" description="Basic and acidic residues" evidence="7">
    <location>
        <begin position="207"/>
        <end position="221"/>
    </location>
</feature>
<evidence type="ECO:0000256" key="7">
    <source>
        <dbReference type="SAM" id="MobiDB-lite"/>
    </source>
</evidence>
<keyword evidence="4" id="KW-0804">Transcription</keyword>
<dbReference type="Pfam" id="PF02186">
    <property type="entry name" value="TFIIE_beta"/>
    <property type="match status" value="1"/>
</dbReference>
<sequence length="250" mass="28527">MSDPYSQGSSVRRRAIPDVPMGATSRRVTGDSSDKVHKDAAIMTRVYQVIDFLIKSQRPCSADEIRLHISDFYDDGPEFQHLTTNAKVIYDAQENTFAYKPEFDIRTPDELVDYLRRMPDRGGLEVKRLSDSYLAGELSKIIADLRARKLITATTDKDGRPRYIYYNPWPLEDQVDEELKLNWARLAVPDESKLAEEMKKAGLKPTQIEEHAVKEKPDEKKPKKPQRKTKITNTHLIGTDLSKDHAPGDA</sequence>
<feature type="domain" description="TFIIE beta" evidence="8">
    <location>
        <begin position="27"/>
        <end position="106"/>
    </location>
</feature>
<dbReference type="EMBL" id="JANBUL010000094">
    <property type="protein sequence ID" value="KAJ2781742.1"/>
    <property type="molecule type" value="Genomic_DNA"/>
</dbReference>